<keyword evidence="3" id="KW-1185">Reference proteome</keyword>
<evidence type="ECO:0000256" key="1">
    <source>
        <dbReference type="SAM" id="Phobius"/>
    </source>
</evidence>
<evidence type="ECO:0000313" key="3">
    <source>
        <dbReference type="Proteomes" id="UP001485043"/>
    </source>
</evidence>
<keyword evidence="1" id="KW-1133">Transmembrane helix</keyword>
<feature type="transmembrane region" description="Helical" evidence="1">
    <location>
        <begin position="27"/>
        <end position="49"/>
    </location>
</feature>
<dbReference type="InterPro" id="IPR009305">
    <property type="entry name" value="Mpo1-like"/>
</dbReference>
<feature type="transmembrane region" description="Helical" evidence="1">
    <location>
        <begin position="119"/>
        <end position="142"/>
    </location>
</feature>
<dbReference type="Pfam" id="PF06127">
    <property type="entry name" value="Mpo1-like"/>
    <property type="match status" value="1"/>
</dbReference>
<protein>
    <recommendedName>
        <fullName evidence="4">DUF962 domain-containing protein</fullName>
    </recommendedName>
</protein>
<evidence type="ECO:0008006" key="4">
    <source>
        <dbReference type="Google" id="ProtNLM"/>
    </source>
</evidence>
<dbReference type="AlphaFoldDB" id="A0AAW1SL16"/>
<dbReference type="GO" id="GO:0046521">
    <property type="term" value="P:sphingoid catabolic process"/>
    <property type="evidence" value="ECO:0007669"/>
    <property type="project" value="TreeGrafter"/>
</dbReference>
<accession>A0AAW1SL16</accession>
<keyword evidence="1" id="KW-0812">Transmembrane</keyword>
<dbReference type="Proteomes" id="UP001485043">
    <property type="component" value="Unassembled WGS sequence"/>
</dbReference>
<organism evidence="2 3">
    <name type="scientific">Apatococcus fuscideae</name>
    <dbReference type="NCBI Taxonomy" id="2026836"/>
    <lineage>
        <taxon>Eukaryota</taxon>
        <taxon>Viridiplantae</taxon>
        <taxon>Chlorophyta</taxon>
        <taxon>core chlorophytes</taxon>
        <taxon>Trebouxiophyceae</taxon>
        <taxon>Chlorellales</taxon>
        <taxon>Chlorellaceae</taxon>
        <taxon>Apatococcus</taxon>
    </lineage>
</organism>
<sequence length="208" mass="23817">MSALFHFDLLDQLSFYGSYHHKRLNQLVHGVFVPAIFWSICVWLAYVVLPYDLPQQLSGWPLPDWLTSSCVANGALILASVYGAYYILLEPFAGITWTLFQGWPMWLTATAFRQAVPHAWAWALGVHLFSWYMQIHIGHIIIEGRKPALTDSLFQSLALANLFVWMETLFALGYRPRLQAALQERVSENLADLRSQQQPLLKPQEQGK</sequence>
<feature type="transmembrane region" description="Helical" evidence="1">
    <location>
        <begin position="154"/>
        <end position="174"/>
    </location>
</feature>
<proteinExistence type="predicted"/>
<dbReference type="PANTHER" id="PTHR28026">
    <property type="entry name" value="DUF962 DOMAIN PROTEIN (AFU_ORTHOLOGUE AFUA_8G05310)"/>
    <property type="match status" value="1"/>
</dbReference>
<dbReference type="GO" id="GO:0016020">
    <property type="term" value="C:membrane"/>
    <property type="evidence" value="ECO:0007669"/>
    <property type="project" value="GOC"/>
</dbReference>
<dbReference type="PANTHER" id="PTHR28026:SF9">
    <property type="entry name" value="2-HYDROXY-PALMITIC ACID DIOXYGENASE MPO1"/>
    <property type="match status" value="1"/>
</dbReference>
<keyword evidence="1" id="KW-0472">Membrane</keyword>
<dbReference type="EMBL" id="JALJOV010001439">
    <property type="protein sequence ID" value="KAK9847859.1"/>
    <property type="molecule type" value="Genomic_DNA"/>
</dbReference>
<evidence type="ECO:0000313" key="2">
    <source>
        <dbReference type="EMBL" id="KAK9847859.1"/>
    </source>
</evidence>
<name>A0AAW1SL16_9CHLO</name>
<feature type="transmembrane region" description="Helical" evidence="1">
    <location>
        <begin position="70"/>
        <end position="88"/>
    </location>
</feature>
<dbReference type="GO" id="GO:0005783">
    <property type="term" value="C:endoplasmic reticulum"/>
    <property type="evidence" value="ECO:0007669"/>
    <property type="project" value="TreeGrafter"/>
</dbReference>
<gene>
    <name evidence="2" type="ORF">WJX84_009490</name>
</gene>
<reference evidence="2 3" key="1">
    <citation type="journal article" date="2024" name="Nat. Commun.">
        <title>Phylogenomics reveals the evolutionary origins of lichenization in chlorophyte algae.</title>
        <authorList>
            <person name="Puginier C."/>
            <person name="Libourel C."/>
            <person name="Otte J."/>
            <person name="Skaloud P."/>
            <person name="Haon M."/>
            <person name="Grisel S."/>
            <person name="Petersen M."/>
            <person name="Berrin J.G."/>
            <person name="Delaux P.M."/>
            <person name="Dal Grande F."/>
            <person name="Keller J."/>
        </authorList>
    </citation>
    <scope>NUCLEOTIDE SEQUENCE [LARGE SCALE GENOMIC DNA]</scope>
    <source>
        <strain evidence="2 3">SAG 2523</strain>
    </source>
</reference>
<comment type="caution">
    <text evidence="2">The sequence shown here is derived from an EMBL/GenBank/DDBJ whole genome shotgun (WGS) entry which is preliminary data.</text>
</comment>